<dbReference type="InterPro" id="IPR036388">
    <property type="entry name" value="WH-like_DNA-bd_sf"/>
</dbReference>
<keyword evidence="5 7" id="KW-1133">Transmembrane helix</keyword>
<accession>A0ABT7AXA2</accession>
<comment type="caution">
    <text evidence="9">The sequence shown here is derived from an EMBL/GenBank/DDBJ whole genome shotgun (WGS) entry which is preliminary data.</text>
</comment>
<dbReference type="CDD" id="cd04371">
    <property type="entry name" value="DEP"/>
    <property type="match status" value="1"/>
</dbReference>
<dbReference type="PANTHER" id="PTHR30347">
    <property type="entry name" value="POTASSIUM CHANNEL RELATED"/>
    <property type="match status" value="1"/>
</dbReference>
<evidence type="ECO:0000256" key="1">
    <source>
        <dbReference type="ARBA" id="ARBA00004651"/>
    </source>
</evidence>
<evidence type="ECO:0000256" key="6">
    <source>
        <dbReference type="ARBA" id="ARBA00023136"/>
    </source>
</evidence>
<evidence type="ECO:0000256" key="3">
    <source>
        <dbReference type="ARBA" id="ARBA00022475"/>
    </source>
</evidence>
<evidence type="ECO:0000256" key="5">
    <source>
        <dbReference type="ARBA" id="ARBA00022989"/>
    </source>
</evidence>
<feature type="transmembrane region" description="Helical" evidence="7">
    <location>
        <begin position="258"/>
        <end position="280"/>
    </location>
</feature>
<dbReference type="SMART" id="SM00049">
    <property type="entry name" value="DEP"/>
    <property type="match status" value="1"/>
</dbReference>
<feature type="transmembrane region" description="Helical" evidence="7">
    <location>
        <begin position="207"/>
        <end position="225"/>
    </location>
</feature>
<keyword evidence="3" id="KW-1003">Cell membrane</keyword>
<dbReference type="InterPro" id="IPR010920">
    <property type="entry name" value="LSM_dom_sf"/>
</dbReference>
<comment type="similarity">
    <text evidence="2">Belongs to the MscS (TC 1.A.23) family.</text>
</comment>
<feature type="transmembrane region" description="Helical" evidence="7">
    <location>
        <begin position="301"/>
        <end position="322"/>
    </location>
</feature>
<comment type="subcellular location">
    <subcellularLocation>
        <location evidence="1">Cell membrane</location>
        <topology evidence="1">Multi-pass membrane protein</topology>
    </subcellularLocation>
</comment>
<dbReference type="Gene3D" id="2.30.30.60">
    <property type="match status" value="1"/>
</dbReference>
<dbReference type="Pfam" id="PF00924">
    <property type="entry name" value="MS_channel_2nd"/>
    <property type="match status" value="1"/>
</dbReference>
<dbReference type="PROSITE" id="PS50186">
    <property type="entry name" value="DEP"/>
    <property type="match status" value="1"/>
</dbReference>
<dbReference type="Gene3D" id="1.10.287.1260">
    <property type="match status" value="1"/>
</dbReference>
<proteinExistence type="inferred from homology"/>
<feature type="transmembrane region" description="Helical" evidence="7">
    <location>
        <begin position="147"/>
        <end position="169"/>
    </location>
</feature>
<dbReference type="SUPFAM" id="SSF50182">
    <property type="entry name" value="Sm-like ribonucleoproteins"/>
    <property type="match status" value="1"/>
</dbReference>
<dbReference type="RefSeq" id="WP_283754656.1">
    <property type="nucleotide sequence ID" value="NZ_JAQOSP010000101.1"/>
</dbReference>
<evidence type="ECO:0000256" key="7">
    <source>
        <dbReference type="SAM" id="Phobius"/>
    </source>
</evidence>
<keyword evidence="10" id="KW-1185">Reference proteome</keyword>
<sequence>MIKLGWRSQRWILVSLLVCLLTVVAYPSWGRSPFSPIEERATVQMDGKVLFEITGIVGFPAPERAEVINLKLEQLLQTYLQDRNSTPQYEIDPDNEQAILSFDRSYLLTVTPQDVRGERTVESQARRYAALILNEIETAQYERTGEYLRQAVLVMLGVLLAAISLHLGMNQGVKLGERRLGTWISAGELRIRNLQISEKLLHRLIKLVRFGLLFGLWWAVGYYLTDLFPLLRRSRYWLFDLILESLIDPIFTLNENSYSLLDLLTLIGLTAGLWVGVRSLTRLFRTRVLAFTSTDRAVQDVLGVLVQSLLMFLGLLLILQIWGLDVSSLTIIASVLGVGIGFGLQNIANNLISGLIITFERHVQAGDFVEVANLMGTVEQVGARSTQILTLDQVSIIVPNSRFLETEVINWSHSNPVSRLRLPVGVSYNCDPEQVRQVLINTANSHTDVMVDPPPQVLFKGFGESSLDFELLVWIREPRGQFKLKSDLYFRLEKALRYYKMEIPYPQRDLHLRSSHLDEILQHLQKSKEDPQPENTPPLELTDTALEYLVQKMQGQEGIEIKDRWYRGNFYPGVFVAAEAIDWWMKELKLKQGQAVQLGQVLCDRQIIHHAFQDIPFQDSYEFYRFYS</sequence>
<keyword evidence="4 7" id="KW-0812">Transmembrane</keyword>
<dbReference type="SUPFAM" id="SSF82689">
    <property type="entry name" value="Mechanosensitive channel protein MscS (YggB), C-terminal domain"/>
    <property type="match status" value="1"/>
</dbReference>
<organism evidence="9 10">
    <name type="scientific">Roseofilum acuticapitatum BLCC-M154</name>
    <dbReference type="NCBI Taxonomy" id="3022444"/>
    <lineage>
        <taxon>Bacteria</taxon>
        <taxon>Bacillati</taxon>
        <taxon>Cyanobacteriota</taxon>
        <taxon>Cyanophyceae</taxon>
        <taxon>Desertifilales</taxon>
        <taxon>Desertifilaceae</taxon>
        <taxon>Roseofilum</taxon>
        <taxon>Roseofilum acuticapitatum</taxon>
    </lineage>
</organism>
<dbReference type="InterPro" id="IPR011014">
    <property type="entry name" value="MscS_channel_TM-2"/>
</dbReference>
<dbReference type="Proteomes" id="UP001235303">
    <property type="component" value="Unassembled WGS sequence"/>
</dbReference>
<dbReference type="InterPro" id="IPR006685">
    <property type="entry name" value="MscS_channel_2nd"/>
</dbReference>
<dbReference type="InterPro" id="IPR036390">
    <property type="entry name" value="WH_DNA-bd_sf"/>
</dbReference>
<dbReference type="InterPro" id="IPR052702">
    <property type="entry name" value="MscS-like_channel"/>
</dbReference>
<reference evidence="9 10" key="1">
    <citation type="submission" date="2023-01" db="EMBL/GenBank/DDBJ databases">
        <title>Novel diversity within Roseofilum (Cyanobacteria; Desertifilaceae) from marine benthic mats with descriptions of four novel species.</title>
        <authorList>
            <person name="Wang Y."/>
            <person name="Berthold D.E."/>
            <person name="Hu J."/>
            <person name="Lefler F.W."/>
            <person name="Laughinghouse H.D. IV."/>
        </authorList>
    </citation>
    <scope>NUCLEOTIDE SEQUENCE [LARGE SCALE GENOMIC DNA]</scope>
    <source>
        <strain evidence="9 10">BLCC-M154</strain>
    </source>
</reference>
<dbReference type="Pfam" id="PF21082">
    <property type="entry name" value="MS_channel_3rd"/>
    <property type="match status" value="1"/>
</dbReference>
<dbReference type="Gene3D" id="3.30.70.100">
    <property type="match status" value="1"/>
</dbReference>
<evidence type="ECO:0000256" key="2">
    <source>
        <dbReference type="ARBA" id="ARBA00008017"/>
    </source>
</evidence>
<dbReference type="PROSITE" id="PS01246">
    <property type="entry name" value="UPF0003"/>
    <property type="match status" value="1"/>
</dbReference>
<evidence type="ECO:0000313" key="10">
    <source>
        <dbReference type="Proteomes" id="UP001235303"/>
    </source>
</evidence>
<dbReference type="PANTHER" id="PTHR30347:SF1">
    <property type="entry name" value="MECHANOSENSITIVE CHANNEL MSCK"/>
    <property type="match status" value="1"/>
</dbReference>
<dbReference type="SUPFAM" id="SSF82861">
    <property type="entry name" value="Mechanosensitive channel protein MscS (YggB), transmembrane region"/>
    <property type="match status" value="1"/>
</dbReference>
<dbReference type="InterPro" id="IPR011066">
    <property type="entry name" value="MscS_channel_C_sf"/>
</dbReference>
<name>A0ABT7AXA2_9CYAN</name>
<dbReference type="InterPro" id="IPR023408">
    <property type="entry name" value="MscS_beta-dom_sf"/>
</dbReference>
<dbReference type="EMBL" id="JAQOSP010000101">
    <property type="protein sequence ID" value="MDJ1170901.1"/>
    <property type="molecule type" value="Genomic_DNA"/>
</dbReference>
<dbReference type="Gene3D" id="1.10.10.10">
    <property type="entry name" value="Winged helix-like DNA-binding domain superfamily/Winged helix DNA-binding domain"/>
    <property type="match status" value="1"/>
</dbReference>
<gene>
    <name evidence="9" type="ORF">PMG71_15820</name>
</gene>
<evidence type="ECO:0000259" key="8">
    <source>
        <dbReference type="PROSITE" id="PS50186"/>
    </source>
</evidence>
<evidence type="ECO:0000256" key="4">
    <source>
        <dbReference type="ARBA" id="ARBA00022692"/>
    </source>
</evidence>
<dbReference type="Pfam" id="PF00610">
    <property type="entry name" value="DEP"/>
    <property type="match status" value="1"/>
</dbReference>
<protein>
    <submittedName>
        <fullName evidence="9">Mechanosensitive ion channel</fullName>
    </submittedName>
</protein>
<keyword evidence="6 7" id="KW-0472">Membrane</keyword>
<dbReference type="InterPro" id="IPR000591">
    <property type="entry name" value="DEP_dom"/>
</dbReference>
<feature type="domain" description="DEP" evidence="8">
    <location>
        <begin position="555"/>
        <end position="628"/>
    </location>
</feature>
<dbReference type="SUPFAM" id="SSF46785">
    <property type="entry name" value="Winged helix' DNA-binding domain"/>
    <property type="match status" value="1"/>
</dbReference>
<dbReference type="InterPro" id="IPR049278">
    <property type="entry name" value="MS_channel_C"/>
</dbReference>
<dbReference type="InterPro" id="IPR006686">
    <property type="entry name" value="MscS_channel_CS"/>
</dbReference>
<evidence type="ECO:0000313" key="9">
    <source>
        <dbReference type="EMBL" id="MDJ1170901.1"/>
    </source>
</evidence>